<dbReference type="AlphaFoldDB" id="A0A0E9RCQ1"/>
<sequence length="37" mass="4573">MLRHSLAFMSFVYKKLPHLYRYQLFPHSLVLLQMFCL</sequence>
<reference evidence="1" key="1">
    <citation type="submission" date="2014-11" db="EMBL/GenBank/DDBJ databases">
        <authorList>
            <person name="Amaro Gonzalez C."/>
        </authorList>
    </citation>
    <scope>NUCLEOTIDE SEQUENCE</scope>
</reference>
<organism evidence="1">
    <name type="scientific">Anguilla anguilla</name>
    <name type="common">European freshwater eel</name>
    <name type="synonym">Muraena anguilla</name>
    <dbReference type="NCBI Taxonomy" id="7936"/>
    <lineage>
        <taxon>Eukaryota</taxon>
        <taxon>Metazoa</taxon>
        <taxon>Chordata</taxon>
        <taxon>Craniata</taxon>
        <taxon>Vertebrata</taxon>
        <taxon>Euteleostomi</taxon>
        <taxon>Actinopterygii</taxon>
        <taxon>Neopterygii</taxon>
        <taxon>Teleostei</taxon>
        <taxon>Anguilliformes</taxon>
        <taxon>Anguillidae</taxon>
        <taxon>Anguilla</taxon>
    </lineage>
</organism>
<evidence type="ECO:0000313" key="1">
    <source>
        <dbReference type="EMBL" id="JAH26916.1"/>
    </source>
</evidence>
<proteinExistence type="predicted"/>
<name>A0A0E9RCQ1_ANGAN</name>
<reference evidence="1" key="2">
    <citation type="journal article" date="2015" name="Fish Shellfish Immunol.">
        <title>Early steps in the European eel (Anguilla anguilla)-Vibrio vulnificus interaction in the gills: Role of the RtxA13 toxin.</title>
        <authorList>
            <person name="Callol A."/>
            <person name="Pajuelo D."/>
            <person name="Ebbesson L."/>
            <person name="Teles M."/>
            <person name="MacKenzie S."/>
            <person name="Amaro C."/>
        </authorList>
    </citation>
    <scope>NUCLEOTIDE SEQUENCE</scope>
</reference>
<protein>
    <submittedName>
        <fullName evidence="1">Uncharacterized protein</fullName>
    </submittedName>
</protein>
<dbReference type="EMBL" id="GBXM01081661">
    <property type="protein sequence ID" value="JAH26916.1"/>
    <property type="molecule type" value="Transcribed_RNA"/>
</dbReference>
<dbReference type="EMBL" id="GBXM01083245">
    <property type="protein sequence ID" value="JAH25332.1"/>
    <property type="molecule type" value="Transcribed_RNA"/>
</dbReference>
<accession>A0A0E9RCQ1</accession>